<dbReference type="AlphaFoldDB" id="A0A4V6NP13"/>
<keyword evidence="2" id="KW-0012">Acyltransferase</keyword>
<feature type="domain" description="N-acetyltransferase" evidence="3">
    <location>
        <begin position="1"/>
        <end position="148"/>
    </location>
</feature>
<gene>
    <name evidence="4" type="ORF">EV192_102959</name>
</gene>
<dbReference type="Gene3D" id="3.40.630.30">
    <property type="match status" value="1"/>
</dbReference>
<dbReference type="InterPro" id="IPR000182">
    <property type="entry name" value="GNAT_dom"/>
</dbReference>
<dbReference type="SUPFAM" id="SSF55729">
    <property type="entry name" value="Acyl-CoA N-acyltransferases (Nat)"/>
    <property type="match status" value="1"/>
</dbReference>
<dbReference type="RefSeq" id="WP_132114869.1">
    <property type="nucleotide sequence ID" value="NZ_SLWS01000002.1"/>
</dbReference>
<accession>A0A4V6NP13</accession>
<reference evidence="4 5" key="1">
    <citation type="submission" date="2019-03" db="EMBL/GenBank/DDBJ databases">
        <title>Genomic Encyclopedia of Type Strains, Phase IV (KMG-IV): sequencing the most valuable type-strain genomes for metagenomic binning, comparative biology and taxonomic classification.</title>
        <authorList>
            <person name="Goeker M."/>
        </authorList>
    </citation>
    <scope>NUCLEOTIDE SEQUENCE [LARGE SCALE GENOMIC DNA]</scope>
    <source>
        <strain evidence="4 5">DSM 45934</strain>
    </source>
</reference>
<keyword evidence="5" id="KW-1185">Reference proteome</keyword>
<dbReference type="PANTHER" id="PTHR43877">
    <property type="entry name" value="AMINOALKYLPHOSPHONATE N-ACETYLTRANSFERASE-RELATED-RELATED"/>
    <property type="match status" value="1"/>
</dbReference>
<keyword evidence="1 4" id="KW-0808">Transferase</keyword>
<evidence type="ECO:0000256" key="2">
    <source>
        <dbReference type="ARBA" id="ARBA00023315"/>
    </source>
</evidence>
<dbReference type="GO" id="GO:0016747">
    <property type="term" value="F:acyltransferase activity, transferring groups other than amino-acyl groups"/>
    <property type="evidence" value="ECO:0007669"/>
    <property type="project" value="InterPro"/>
</dbReference>
<comment type="caution">
    <text evidence="4">The sequence shown here is derived from an EMBL/GenBank/DDBJ whole genome shotgun (WGS) entry which is preliminary data.</text>
</comment>
<dbReference type="PROSITE" id="PS51186">
    <property type="entry name" value="GNAT"/>
    <property type="match status" value="1"/>
</dbReference>
<dbReference type="InterPro" id="IPR050832">
    <property type="entry name" value="Bact_Acetyltransf"/>
</dbReference>
<name>A0A4V6NP13_9PSEU</name>
<dbReference type="EMBL" id="SLWS01000002">
    <property type="protein sequence ID" value="TCO62820.1"/>
    <property type="molecule type" value="Genomic_DNA"/>
</dbReference>
<organism evidence="4 5">
    <name type="scientific">Actinocrispum wychmicini</name>
    <dbReference type="NCBI Taxonomy" id="1213861"/>
    <lineage>
        <taxon>Bacteria</taxon>
        <taxon>Bacillati</taxon>
        <taxon>Actinomycetota</taxon>
        <taxon>Actinomycetes</taxon>
        <taxon>Pseudonocardiales</taxon>
        <taxon>Pseudonocardiaceae</taxon>
        <taxon>Actinocrispum</taxon>
    </lineage>
</organism>
<evidence type="ECO:0000313" key="5">
    <source>
        <dbReference type="Proteomes" id="UP000295680"/>
    </source>
</evidence>
<dbReference type="OrthoDB" id="9789603at2"/>
<dbReference type="CDD" id="cd04301">
    <property type="entry name" value="NAT_SF"/>
    <property type="match status" value="1"/>
</dbReference>
<dbReference type="PANTHER" id="PTHR43877:SF2">
    <property type="entry name" value="AMINOALKYLPHOSPHONATE N-ACETYLTRANSFERASE-RELATED"/>
    <property type="match status" value="1"/>
</dbReference>
<protein>
    <submittedName>
        <fullName evidence="4">N-acetylglutamate synthase-like GNAT family acetyltransferase</fullName>
    </submittedName>
</protein>
<proteinExistence type="predicted"/>
<evidence type="ECO:0000259" key="3">
    <source>
        <dbReference type="PROSITE" id="PS51186"/>
    </source>
</evidence>
<sequence length="162" mass="17469">MQIRLAHTTDAAAVNELLHQLGYPQGGTETTATRIQTWGDDPASAAYVAEAGGDLLGLVAVHVCPFFERAGSWGRIVALVVAEQARGQGVGGQLVKAAEVFATGRGCVRMEVTSADRREDAHEFYRRRGYIAQTGRSSRFLRDLDDTDRSHAGGTARRRGQA</sequence>
<evidence type="ECO:0000256" key="1">
    <source>
        <dbReference type="ARBA" id="ARBA00022679"/>
    </source>
</evidence>
<evidence type="ECO:0000313" key="4">
    <source>
        <dbReference type="EMBL" id="TCO62820.1"/>
    </source>
</evidence>
<dbReference type="Pfam" id="PF00583">
    <property type="entry name" value="Acetyltransf_1"/>
    <property type="match status" value="1"/>
</dbReference>
<dbReference type="InterPro" id="IPR016181">
    <property type="entry name" value="Acyl_CoA_acyltransferase"/>
</dbReference>
<dbReference type="Proteomes" id="UP000295680">
    <property type="component" value="Unassembled WGS sequence"/>
</dbReference>